<dbReference type="EMBL" id="JACEFO010002299">
    <property type="protein sequence ID" value="KAF8667496.1"/>
    <property type="molecule type" value="Genomic_DNA"/>
</dbReference>
<evidence type="ECO:0000313" key="3">
    <source>
        <dbReference type="Proteomes" id="UP000636709"/>
    </source>
</evidence>
<organism evidence="2 3">
    <name type="scientific">Digitaria exilis</name>
    <dbReference type="NCBI Taxonomy" id="1010633"/>
    <lineage>
        <taxon>Eukaryota</taxon>
        <taxon>Viridiplantae</taxon>
        <taxon>Streptophyta</taxon>
        <taxon>Embryophyta</taxon>
        <taxon>Tracheophyta</taxon>
        <taxon>Spermatophyta</taxon>
        <taxon>Magnoliopsida</taxon>
        <taxon>Liliopsida</taxon>
        <taxon>Poales</taxon>
        <taxon>Poaceae</taxon>
        <taxon>PACMAD clade</taxon>
        <taxon>Panicoideae</taxon>
        <taxon>Panicodae</taxon>
        <taxon>Paniceae</taxon>
        <taxon>Anthephorinae</taxon>
        <taxon>Digitaria</taxon>
    </lineage>
</organism>
<dbReference type="InterPro" id="IPR036047">
    <property type="entry name" value="F-box-like_dom_sf"/>
</dbReference>
<keyword evidence="3" id="KW-1185">Reference proteome</keyword>
<dbReference type="OrthoDB" id="591557at2759"/>
<reference evidence="2" key="1">
    <citation type="submission" date="2020-07" db="EMBL/GenBank/DDBJ databases">
        <title>Genome sequence and genetic diversity analysis of an under-domesticated orphan crop, white fonio (Digitaria exilis).</title>
        <authorList>
            <person name="Bennetzen J.L."/>
            <person name="Chen S."/>
            <person name="Ma X."/>
            <person name="Wang X."/>
            <person name="Yssel A.E.J."/>
            <person name="Chaluvadi S.R."/>
            <person name="Johnson M."/>
            <person name="Gangashetty P."/>
            <person name="Hamidou F."/>
            <person name="Sanogo M.D."/>
            <person name="Zwaenepoel A."/>
            <person name="Wallace J."/>
            <person name="Van De Peer Y."/>
            <person name="Van Deynze A."/>
        </authorList>
    </citation>
    <scope>NUCLEOTIDE SEQUENCE</scope>
    <source>
        <tissue evidence="2">Leaves</tissue>
    </source>
</reference>
<gene>
    <name evidence="2" type="ORF">HU200_052690</name>
</gene>
<comment type="caution">
    <text evidence="2">The sequence shown here is derived from an EMBL/GenBank/DDBJ whole genome shotgun (WGS) entry which is preliminary data.</text>
</comment>
<sequence length="307" mass="34365">MVGSDQKHRPTLAATTIPDDILISEILIHLPAKSLARCRCVCRSWRAGIAGAAFVRRHRDLSRARPPSSVLIIHREYDRLEYRPRATTTTEISFHRLVLPPPPRGQHVATEAADADLMLDKAWPDGITNVIYPTHCDGLVAISTATDRVFRARRRANAVPVAIGFDTWRNSYVAASCDVMMRFDLKDRVFEVVAHPPTGAWRPFDEMADLDDGKLCYIHAVADASKKTMGPDLHWSLRCYIHLPDAVPKRPYVLMPLLLVVAADDGDTLVASAGDTLYKCNMKNGSTVEVVDMQQRLQYNFDLAYVM</sequence>
<evidence type="ECO:0000259" key="1">
    <source>
        <dbReference type="SMART" id="SM00256"/>
    </source>
</evidence>
<evidence type="ECO:0000313" key="2">
    <source>
        <dbReference type="EMBL" id="KAF8667496.1"/>
    </source>
</evidence>
<dbReference type="InterPro" id="IPR001810">
    <property type="entry name" value="F-box_dom"/>
</dbReference>
<feature type="domain" description="F-box" evidence="1">
    <location>
        <begin position="17"/>
        <end position="58"/>
    </location>
</feature>
<dbReference type="SMART" id="SM00256">
    <property type="entry name" value="FBOX"/>
    <property type="match status" value="1"/>
</dbReference>
<dbReference type="Gene3D" id="1.20.1280.50">
    <property type="match status" value="1"/>
</dbReference>
<dbReference type="PANTHER" id="PTHR31111:SF133">
    <property type="entry name" value="OS07G0196600 PROTEIN"/>
    <property type="match status" value="1"/>
</dbReference>
<proteinExistence type="predicted"/>
<dbReference type="SUPFAM" id="SSF81383">
    <property type="entry name" value="F-box domain"/>
    <property type="match status" value="1"/>
</dbReference>
<accession>A0A835E6W3</accession>
<dbReference type="Proteomes" id="UP000636709">
    <property type="component" value="Unassembled WGS sequence"/>
</dbReference>
<name>A0A835E6W3_9POAL</name>
<protein>
    <recommendedName>
        <fullName evidence="1">F-box domain-containing protein</fullName>
    </recommendedName>
</protein>
<dbReference type="PANTHER" id="PTHR31111">
    <property type="entry name" value="BNAA05G37150D PROTEIN-RELATED"/>
    <property type="match status" value="1"/>
</dbReference>
<dbReference type="AlphaFoldDB" id="A0A835E6W3"/>
<dbReference type="Pfam" id="PF00646">
    <property type="entry name" value="F-box"/>
    <property type="match status" value="1"/>
</dbReference>